<evidence type="ECO:0000313" key="6">
    <source>
        <dbReference type="EMBL" id="ABV32768.1"/>
    </source>
</evidence>
<evidence type="ECO:0000256" key="4">
    <source>
        <dbReference type="ARBA" id="ARBA00022840"/>
    </source>
</evidence>
<dbReference type="eggNOG" id="COG4608">
    <property type="taxonomic scope" value="Bacteria"/>
</dbReference>
<sequence>MEILKVEKLVKTFSVKKGFFGKYFQIKPLDEVSFSLREGETLGVVGESGCGKTTLGRTVIKLQKPDGGKIFFDGNDVTDIPEKDFQKYRRNIQIVFQDPFSSLNPRMTVYETLARPIRIHKTVPKSEEKKTIVRTLESVGLKKEHMNRFPHEFSGGQRQRIAIARAIITRPKFIVLDEPTSALDVSVQAQIINLLKKLKKDLKLTYMFISHDLSVIKFLSDRVAVMYLGQIVEMGKTDLVINNMLHPYTELLFNSVPIPDPAKKMNFELDASEVPSLINSPAGCPFFDRCHLRLKECNRLRPKLEEVEKDHLVACFLYHKTVHR</sequence>
<name>A8F3N4_PSELT</name>
<dbReference type="InterPro" id="IPR003593">
    <property type="entry name" value="AAA+_ATPase"/>
</dbReference>
<dbReference type="RefSeq" id="WP_012002249.1">
    <property type="nucleotide sequence ID" value="NC_009828.1"/>
</dbReference>
<dbReference type="AlphaFoldDB" id="A8F3N4"/>
<feature type="domain" description="ABC transporter" evidence="5">
    <location>
        <begin position="4"/>
        <end position="253"/>
    </location>
</feature>
<dbReference type="PROSITE" id="PS00211">
    <property type="entry name" value="ABC_TRANSPORTER_1"/>
    <property type="match status" value="1"/>
</dbReference>
<reference evidence="6 7" key="1">
    <citation type="submission" date="2007-08" db="EMBL/GenBank/DDBJ databases">
        <title>Complete sequence of Thermotoga lettingae TMO.</title>
        <authorList>
            <consortium name="US DOE Joint Genome Institute"/>
            <person name="Copeland A."/>
            <person name="Lucas S."/>
            <person name="Lapidus A."/>
            <person name="Barry K."/>
            <person name="Glavina del Rio T."/>
            <person name="Dalin E."/>
            <person name="Tice H."/>
            <person name="Pitluck S."/>
            <person name="Foster B."/>
            <person name="Bruce D."/>
            <person name="Schmutz J."/>
            <person name="Larimer F."/>
            <person name="Land M."/>
            <person name="Hauser L."/>
            <person name="Kyrpides N."/>
            <person name="Mikhailova N."/>
            <person name="Nelson K."/>
            <person name="Gogarten J.P."/>
            <person name="Noll K."/>
            <person name="Richardson P."/>
        </authorList>
    </citation>
    <scope>NUCLEOTIDE SEQUENCE [LARGE SCALE GENOMIC DNA]</scope>
    <source>
        <strain evidence="7">ATCC BAA-301 / DSM 14385 / NBRC 107922 / TMO</strain>
    </source>
</reference>
<gene>
    <name evidence="6" type="ordered locus">Tlet_0198</name>
</gene>
<keyword evidence="7" id="KW-1185">Reference proteome</keyword>
<dbReference type="SMART" id="SM00382">
    <property type="entry name" value="AAA"/>
    <property type="match status" value="1"/>
</dbReference>
<dbReference type="GO" id="GO:0055085">
    <property type="term" value="P:transmembrane transport"/>
    <property type="evidence" value="ECO:0007669"/>
    <property type="project" value="UniProtKB-ARBA"/>
</dbReference>
<dbReference type="CDD" id="cd03257">
    <property type="entry name" value="ABC_NikE_OppD_transporters"/>
    <property type="match status" value="1"/>
</dbReference>
<dbReference type="GO" id="GO:0016887">
    <property type="term" value="F:ATP hydrolysis activity"/>
    <property type="evidence" value="ECO:0007669"/>
    <property type="project" value="InterPro"/>
</dbReference>
<dbReference type="PANTHER" id="PTHR43776:SF7">
    <property type="entry name" value="D,D-DIPEPTIDE TRANSPORT ATP-BINDING PROTEIN DDPF-RELATED"/>
    <property type="match status" value="1"/>
</dbReference>
<organism evidence="6 7">
    <name type="scientific">Pseudothermotoga lettingae (strain ATCC BAA-301 / DSM 14385 / NBRC 107922 / TMO)</name>
    <name type="common">Thermotoga lettingae</name>
    <dbReference type="NCBI Taxonomy" id="416591"/>
    <lineage>
        <taxon>Bacteria</taxon>
        <taxon>Thermotogati</taxon>
        <taxon>Thermotogota</taxon>
        <taxon>Thermotogae</taxon>
        <taxon>Thermotogales</taxon>
        <taxon>Thermotogaceae</taxon>
        <taxon>Pseudothermotoga</taxon>
    </lineage>
</organism>
<dbReference type="Gene3D" id="3.40.50.300">
    <property type="entry name" value="P-loop containing nucleotide triphosphate hydrolases"/>
    <property type="match status" value="1"/>
</dbReference>
<evidence type="ECO:0000256" key="2">
    <source>
        <dbReference type="ARBA" id="ARBA00022448"/>
    </source>
</evidence>
<dbReference type="InterPro" id="IPR050319">
    <property type="entry name" value="ABC_transp_ATP-bind"/>
</dbReference>
<dbReference type="GO" id="GO:0015833">
    <property type="term" value="P:peptide transport"/>
    <property type="evidence" value="ECO:0007669"/>
    <property type="project" value="InterPro"/>
</dbReference>
<dbReference type="NCBIfam" id="TIGR01727">
    <property type="entry name" value="oligo_HPY"/>
    <property type="match status" value="1"/>
</dbReference>
<keyword evidence="3" id="KW-0547">Nucleotide-binding</keyword>
<dbReference type="EMBL" id="CP000812">
    <property type="protein sequence ID" value="ABV32768.1"/>
    <property type="molecule type" value="Genomic_DNA"/>
</dbReference>
<evidence type="ECO:0000256" key="1">
    <source>
        <dbReference type="ARBA" id="ARBA00005417"/>
    </source>
</evidence>
<keyword evidence="4" id="KW-0067">ATP-binding</keyword>
<evidence type="ECO:0000313" key="7">
    <source>
        <dbReference type="Proteomes" id="UP000002016"/>
    </source>
</evidence>
<proteinExistence type="inferred from homology"/>
<keyword evidence="2" id="KW-0813">Transport</keyword>
<dbReference type="Pfam" id="PF00005">
    <property type="entry name" value="ABC_tran"/>
    <property type="match status" value="1"/>
</dbReference>
<dbReference type="Proteomes" id="UP000002016">
    <property type="component" value="Chromosome"/>
</dbReference>
<dbReference type="STRING" id="416591.Tlet_0198"/>
<dbReference type="InterPro" id="IPR013563">
    <property type="entry name" value="Oligopep_ABC_C"/>
</dbReference>
<dbReference type="OrthoDB" id="42791at2"/>
<dbReference type="FunFam" id="3.40.50.300:FF:000016">
    <property type="entry name" value="Oligopeptide ABC transporter ATP-binding component"/>
    <property type="match status" value="1"/>
</dbReference>
<evidence type="ECO:0000256" key="3">
    <source>
        <dbReference type="ARBA" id="ARBA00022741"/>
    </source>
</evidence>
<dbReference type="InterPro" id="IPR027417">
    <property type="entry name" value="P-loop_NTPase"/>
</dbReference>
<evidence type="ECO:0000259" key="5">
    <source>
        <dbReference type="PROSITE" id="PS50893"/>
    </source>
</evidence>
<comment type="similarity">
    <text evidence="1">Belongs to the ABC transporter superfamily.</text>
</comment>
<dbReference type="Pfam" id="PF08352">
    <property type="entry name" value="oligo_HPY"/>
    <property type="match status" value="1"/>
</dbReference>
<dbReference type="GO" id="GO:0005524">
    <property type="term" value="F:ATP binding"/>
    <property type="evidence" value="ECO:0007669"/>
    <property type="project" value="UniProtKB-KW"/>
</dbReference>
<dbReference type="HOGENOM" id="CLU_000604_1_23_0"/>
<protein>
    <submittedName>
        <fullName evidence="6">Oligopeptide/dipeptide ABC transporter, ATPase subunit</fullName>
    </submittedName>
</protein>
<dbReference type="PROSITE" id="PS50893">
    <property type="entry name" value="ABC_TRANSPORTER_2"/>
    <property type="match status" value="1"/>
</dbReference>
<dbReference type="KEGG" id="tle:Tlet_0198"/>
<dbReference type="PANTHER" id="PTHR43776">
    <property type="entry name" value="TRANSPORT ATP-BINDING PROTEIN"/>
    <property type="match status" value="1"/>
</dbReference>
<dbReference type="SUPFAM" id="SSF52540">
    <property type="entry name" value="P-loop containing nucleoside triphosphate hydrolases"/>
    <property type="match status" value="1"/>
</dbReference>
<dbReference type="InterPro" id="IPR003439">
    <property type="entry name" value="ABC_transporter-like_ATP-bd"/>
</dbReference>
<dbReference type="InterPro" id="IPR017871">
    <property type="entry name" value="ABC_transporter-like_CS"/>
</dbReference>
<reference evidence="6 7" key="2">
    <citation type="journal article" date="2009" name="Proc. Natl. Acad. Sci. U.S.A.">
        <title>On the chimeric nature, thermophilic origin, and phylogenetic placement of the Thermotogales.</title>
        <authorList>
            <person name="Zhaxybayeva O."/>
            <person name="Swithers K.S."/>
            <person name="Lapierre P."/>
            <person name="Fournier G.P."/>
            <person name="Bickhart D.M."/>
            <person name="DeBoy R.T."/>
            <person name="Nelson K.E."/>
            <person name="Nesbo C.L."/>
            <person name="Doolittle W.F."/>
            <person name="Gogarten J.P."/>
            <person name="Noll K.M."/>
        </authorList>
    </citation>
    <scope>NUCLEOTIDE SEQUENCE [LARGE SCALE GENOMIC DNA]</scope>
    <source>
        <strain evidence="7">ATCC BAA-301 / DSM 14385 / NBRC 107922 / TMO</strain>
    </source>
</reference>
<accession>A8F3N4</accession>